<feature type="domain" description="GST N-terminal" evidence="1">
    <location>
        <begin position="6"/>
        <end position="84"/>
    </location>
</feature>
<gene>
    <name evidence="2" type="ORF">DC083_03685</name>
</gene>
<dbReference type="Pfam" id="PF13417">
    <property type="entry name" value="GST_N_3"/>
    <property type="match status" value="1"/>
</dbReference>
<organism evidence="2 3">
    <name type="scientific">Ignatzschineria ureiclastica</name>
    <dbReference type="NCBI Taxonomy" id="472582"/>
    <lineage>
        <taxon>Bacteria</taxon>
        <taxon>Pseudomonadati</taxon>
        <taxon>Pseudomonadota</taxon>
        <taxon>Gammaproteobacteria</taxon>
        <taxon>Cardiobacteriales</taxon>
        <taxon>Ignatzschineriaceae</taxon>
        <taxon>Ignatzschineria</taxon>
    </lineage>
</organism>
<protein>
    <submittedName>
        <fullName evidence="2">Stringent starvation protein A</fullName>
    </submittedName>
</protein>
<keyword evidence="3" id="KW-1185">Reference proteome</keyword>
<dbReference type="RefSeq" id="WP_109188907.1">
    <property type="nucleotide sequence ID" value="NZ_BMYA01000005.1"/>
</dbReference>
<evidence type="ECO:0000313" key="2">
    <source>
        <dbReference type="EMBL" id="PWD81552.1"/>
    </source>
</evidence>
<sequence length="202" mass="23291">MSTRRTGFTLFTEKNSLDGDRVKVTLLEKNITCETVIVDPNNPPGDLLEVNPQVILPTLITREIAIYHTDTILEFLDERFPHPPLLPNDPILRAKFRLTLKTVVNDWYPLVEKLIGRKTADNKTNKAIADLLVAYAPLFSQTNYFQSDDFSLIDATIVPFLWWVKYLDIPLPKKAQPVLDYYDRLQEKESVKLAFDKKEKTV</sequence>
<dbReference type="SFLD" id="SFLDS00019">
    <property type="entry name" value="Glutathione_Transferase_(cytos"/>
    <property type="match status" value="1"/>
</dbReference>
<dbReference type="Pfam" id="PF00043">
    <property type="entry name" value="GST_C"/>
    <property type="match status" value="1"/>
</dbReference>
<dbReference type="SFLD" id="SFLDG00358">
    <property type="entry name" value="Main_(cytGST)"/>
    <property type="match status" value="1"/>
</dbReference>
<proteinExistence type="predicted"/>
<dbReference type="SUPFAM" id="SSF52833">
    <property type="entry name" value="Thioredoxin-like"/>
    <property type="match status" value="1"/>
</dbReference>
<dbReference type="PANTHER" id="PTHR43968">
    <property type="match status" value="1"/>
</dbReference>
<dbReference type="Gene3D" id="1.20.1050.10">
    <property type="match status" value="1"/>
</dbReference>
<dbReference type="PROSITE" id="PS50404">
    <property type="entry name" value="GST_NTER"/>
    <property type="match status" value="1"/>
</dbReference>
<evidence type="ECO:0000313" key="3">
    <source>
        <dbReference type="Proteomes" id="UP000245020"/>
    </source>
</evidence>
<reference evidence="3" key="1">
    <citation type="submission" date="2018-05" db="EMBL/GenBank/DDBJ databases">
        <title>Ignatzschineria dubaiensis sp. nov., isolated from necrotic foot tissues of dromedaries (Camelus dromedarius) and associated maggots in Dubai, United Arab Emirates.</title>
        <authorList>
            <person name="Tsang C.C."/>
            <person name="Tang J.Y.M."/>
            <person name="Fong J.Y.H."/>
            <person name="Kinne J."/>
            <person name="Lee H.H."/>
            <person name="Joseph M."/>
            <person name="Jose S."/>
            <person name="Schuster R.K."/>
            <person name="Tang Y."/>
            <person name="Sivakumar S."/>
            <person name="Chen J.H.K."/>
            <person name="Teng J.L.L."/>
            <person name="Lau S.K.P."/>
            <person name="Wernery U."/>
            <person name="Woo P.C.Y."/>
        </authorList>
    </citation>
    <scope>NUCLEOTIDE SEQUENCE [LARGE SCALE GENOMIC DNA]</scope>
    <source>
        <strain evidence="3">KCTC 22644</strain>
    </source>
</reference>
<accession>A0A2U2AFX0</accession>
<dbReference type="AlphaFoldDB" id="A0A2U2AFX0"/>
<dbReference type="SUPFAM" id="SSF47616">
    <property type="entry name" value="GST C-terminal domain-like"/>
    <property type="match status" value="1"/>
</dbReference>
<dbReference type="Proteomes" id="UP000245020">
    <property type="component" value="Unassembled WGS sequence"/>
</dbReference>
<dbReference type="InterPro" id="IPR040079">
    <property type="entry name" value="Glutathione_S-Trfase"/>
</dbReference>
<dbReference type="PANTHER" id="PTHR43968:SF6">
    <property type="entry name" value="GLUTATHIONE S-TRANSFERASE OMEGA"/>
    <property type="match status" value="1"/>
</dbReference>
<dbReference type="InterPro" id="IPR036282">
    <property type="entry name" value="Glutathione-S-Trfase_C_sf"/>
</dbReference>
<dbReference type="InterPro" id="IPR050983">
    <property type="entry name" value="GST_Omega/HSP26"/>
</dbReference>
<dbReference type="InterPro" id="IPR004045">
    <property type="entry name" value="Glutathione_S-Trfase_N"/>
</dbReference>
<dbReference type="InterPro" id="IPR036249">
    <property type="entry name" value="Thioredoxin-like_sf"/>
</dbReference>
<comment type="caution">
    <text evidence="2">The sequence shown here is derived from an EMBL/GenBank/DDBJ whole genome shotgun (WGS) entry which is preliminary data.</text>
</comment>
<dbReference type="OrthoDB" id="9781431at2"/>
<evidence type="ECO:0000259" key="1">
    <source>
        <dbReference type="PROSITE" id="PS50404"/>
    </source>
</evidence>
<name>A0A2U2AFX0_9GAMM</name>
<dbReference type="EMBL" id="QEWQ01000002">
    <property type="protein sequence ID" value="PWD81552.1"/>
    <property type="molecule type" value="Genomic_DNA"/>
</dbReference>
<dbReference type="Gene3D" id="3.40.30.10">
    <property type="entry name" value="Glutaredoxin"/>
    <property type="match status" value="1"/>
</dbReference>
<dbReference type="GO" id="GO:0005737">
    <property type="term" value="C:cytoplasm"/>
    <property type="evidence" value="ECO:0007669"/>
    <property type="project" value="TreeGrafter"/>
</dbReference>
<dbReference type="InterPro" id="IPR004046">
    <property type="entry name" value="GST_C"/>
</dbReference>